<feature type="domain" description="YdhG-like" evidence="1">
    <location>
        <begin position="19"/>
        <end position="122"/>
    </location>
</feature>
<gene>
    <name evidence="2" type="ORF">MPLG2_0867</name>
</gene>
<dbReference type="KEGG" id="mgg:MPLG2_0867"/>
<sequence length="135" mass="15369">MMPSDTRVEEALDRATGQRREEVAELLDLFEEVAQRPPVVWADRIVGFGQYEYTYDSGREGIAPEIAFASGAKHTLYLVEGFAERWPDLLDRLGPHRTSTACLYLTRLSAVDRDVLREILERSLATVRDGREADR</sequence>
<keyword evidence="3" id="KW-1185">Reference proteome</keyword>
<evidence type="ECO:0000313" key="3">
    <source>
        <dbReference type="Proteomes" id="UP000238164"/>
    </source>
</evidence>
<dbReference type="Pfam" id="PF08818">
    <property type="entry name" value="DUF1801"/>
    <property type="match status" value="1"/>
</dbReference>
<dbReference type="EMBL" id="LT985188">
    <property type="protein sequence ID" value="SPD85903.1"/>
    <property type="molecule type" value="Genomic_DNA"/>
</dbReference>
<organism evidence="2 3">
    <name type="scientific">Micropruina glycogenica</name>
    <dbReference type="NCBI Taxonomy" id="75385"/>
    <lineage>
        <taxon>Bacteria</taxon>
        <taxon>Bacillati</taxon>
        <taxon>Actinomycetota</taxon>
        <taxon>Actinomycetes</taxon>
        <taxon>Propionibacteriales</taxon>
        <taxon>Nocardioidaceae</taxon>
        <taxon>Micropruina</taxon>
    </lineage>
</organism>
<name>A0A2N9JDQ3_9ACTN</name>
<accession>A0A2N9JDQ3</accession>
<dbReference type="InterPro" id="IPR014922">
    <property type="entry name" value="YdhG-like"/>
</dbReference>
<proteinExistence type="predicted"/>
<reference evidence="2 3" key="1">
    <citation type="submission" date="2018-02" db="EMBL/GenBank/DDBJ databases">
        <authorList>
            <person name="Cohen D.B."/>
            <person name="Kent A.D."/>
        </authorList>
    </citation>
    <scope>NUCLEOTIDE SEQUENCE [LARGE SCALE GENOMIC DNA]</scope>
    <source>
        <strain evidence="2">1</strain>
    </source>
</reference>
<evidence type="ECO:0000259" key="1">
    <source>
        <dbReference type="Pfam" id="PF08818"/>
    </source>
</evidence>
<protein>
    <recommendedName>
        <fullName evidence="1">YdhG-like domain-containing protein</fullName>
    </recommendedName>
</protein>
<dbReference type="Proteomes" id="UP000238164">
    <property type="component" value="Chromosome 1"/>
</dbReference>
<evidence type="ECO:0000313" key="2">
    <source>
        <dbReference type="EMBL" id="SPD85903.1"/>
    </source>
</evidence>
<dbReference type="AlphaFoldDB" id="A0A2N9JDQ3"/>